<dbReference type="EMBL" id="JBHUDP010000011">
    <property type="protein sequence ID" value="MFD1687383.1"/>
    <property type="molecule type" value="Genomic_DNA"/>
</dbReference>
<proteinExistence type="predicted"/>
<organism evidence="2 3">
    <name type="scientific">Halobellus litoreus</name>
    <dbReference type="NCBI Taxonomy" id="755310"/>
    <lineage>
        <taxon>Archaea</taxon>
        <taxon>Methanobacteriati</taxon>
        <taxon>Methanobacteriota</taxon>
        <taxon>Stenosarchaea group</taxon>
        <taxon>Halobacteria</taxon>
        <taxon>Halobacteriales</taxon>
        <taxon>Haloferacaceae</taxon>
        <taxon>Halobellus</taxon>
    </lineage>
</organism>
<reference evidence="2 3" key="1">
    <citation type="journal article" date="2019" name="Int. J. Syst. Evol. Microbiol.">
        <title>The Global Catalogue of Microorganisms (GCM) 10K type strain sequencing project: providing services to taxonomists for standard genome sequencing and annotation.</title>
        <authorList>
            <consortium name="The Broad Institute Genomics Platform"/>
            <consortium name="The Broad Institute Genome Sequencing Center for Infectious Disease"/>
            <person name="Wu L."/>
            <person name="Ma J."/>
        </authorList>
    </citation>
    <scope>NUCLEOTIDE SEQUENCE [LARGE SCALE GENOMIC DNA]</scope>
    <source>
        <strain evidence="2 3">CGMCC 1.10387</strain>
    </source>
</reference>
<dbReference type="Proteomes" id="UP001597092">
    <property type="component" value="Unassembled WGS sequence"/>
</dbReference>
<evidence type="ECO:0000256" key="1">
    <source>
        <dbReference type="SAM" id="MobiDB-lite"/>
    </source>
</evidence>
<sequence length="184" mass="18866">MNGTPLVVLALLVAVVAGAVVIGGDALPGGGEANSEPFPTATSAPGAATQTAQDGDAAQATADATPTATPTPPFGFVIENVEECGTTCRNVTSTLTNQQDSTAEGVTVYSRIFAGQGTDGEEVWRGEEPVGTLGPGESYTTTRQVELSFQEGLAVQNEDGWITIQTTVETEGGTVTFTEQRQVL</sequence>
<gene>
    <name evidence="2" type="ORF">ACFSAS_17450</name>
</gene>
<evidence type="ECO:0000313" key="2">
    <source>
        <dbReference type="EMBL" id="MFD1687383.1"/>
    </source>
</evidence>
<comment type="caution">
    <text evidence="2">The sequence shown here is derived from an EMBL/GenBank/DDBJ whole genome shotgun (WGS) entry which is preliminary data.</text>
</comment>
<dbReference type="AlphaFoldDB" id="A0ABD6DZ65"/>
<keyword evidence="3" id="KW-1185">Reference proteome</keyword>
<feature type="region of interest" description="Disordered" evidence="1">
    <location>
        <begin position="32"/>
        <end position="73"/>
    </location>
</feature>
<evidence type="ECO:0008006" key="4">
    <source>
        <dbReference type="Google" id="ProtNLM"/>
    </source>
</evidence>
<name>A0ABD6DZ65_9EURY</name>
<accession>A0ABD6DZ65</accession>
<protein>
    <recommendedName>
        <fullName evidence="4">Flagellin N-terminal-like domain-containing protein</fullName>
    </recommendedName>
</protein>
<dbReference type="RefSeq" id="WP_256305700.1">
    <property type="nucleotide sequence ID" value="NZ_JANHAW010000001.1"/>
</dbReference>
<feature type="compositionally biased region" description="Low complexity" evidence="1">
    <location>
        <begin position="46"/>
        <end position="68"/>
    </location>
</feature>
<evidence type="ECO:0000313" key="3">
    <source>
        <dbReference type="Proteomes" id="UP001597092"/>
    </source>
</evidence>